<gene>
    <name evidence="1" type="ORF">HPBE_LOCUS25287</name>
</gene>
<keyword evidence="2" id="KW-1185">Reference proteome</keyword>
<dbReference type="WBParaSite" id="HPBE_0002528801-mRNA-1">
    <property type="protein sequence ID" value="HPBE_0002528801-mRNA-1"/>
    <property type="gene ID" value="HPBE_0002528801"/>
</dbReference>
<sequence length="128" mass="14491">MKIVVAAERRMYHLFSTYSPQRIRSDQAKDEFWSLLDEMTAGIPSKISSDSLATLMGTSTRRKTGTAVMVDSVTGRETQMDRDRNLVTDAKVVPYEMIAPQHRPLICTLKISTPRLKQVERYGAAKIK</sequence>
<evidence type="ECO:0000313" key="1">
    <source>
        <dbReference type="EMBL" id="VDP50266.1"/>
    </source>
</evidence>
<reference evidence="1 2" key="1">
    <citation type="submission" date="2018-11" db="EMBL/GenBank/DDBJ databases">
        <authorList>
            <consortium name="Pathogen Informatics"/>
        </authorList>
    </citation>
    <scope>NUCLEOTIDE SEQUENCE [LARGE SCALE GENOMIC DNA]</scope>
</reference>
<proteinExistence type="predicted"/>
<accession>A0A183GRG8</accession>
<protein>
    <submittedName>
        <fullName evidence="3">Integrase catalytic domain-containing protein</fullName>
    </submittedName>
</protein>
<evidence type="ECO:0000313" key="3">
    <source>
        <dbReference type="WBParaSite" id="HPBE_0002528801-mRNA-1"/>
    </source>
</evidence>
<evidence type="ECO:0000313" key="2">
    <source>
        <dbReference type="Proteomes" id="UP000050761"/>
    </source>
</evidence>
<dbReference type="AlphaFoldDB" id="A0A183GRG8"/>
<accession>A0A3P8I3S6</accession>
<dbReference type="Proteomes" id="UP000050761">
    <property type="component" value="Unassembled WGS sequence"/>
</dbReference>
<reference evidence="3" key="2">
    <citation type="submission" date="2019-09" db="UniProtKB">
        <authorList>
            <consortium name="WormBaseParasite"/>
        </authorList>
    </citation>
    <scope>IDENTIFICATION</scope>
</reference>
<organism evidence="2 3">
    <name type="scientific">Heligmosomoides polygyrus</name>
    <name type="common">Parasitic roundworm</name>
    <dbReference type="NCBI Taxonomy" id="6339"/>
    <lineage>
        <taxon>Eukaryota</taxon>
        <taxon>Metazoa</taxon>
        <taxon>Ecdysozoa</taxon>
        <taxon>Nematoda</taxon>
        <taxon>Chromadorea</taxon>
        <taxon>Rhabditida</taxon>
        <taxon>Rhabditina</taxon>
        <taxon>Rhabditomorpha</taxon>
        <taxon>Strongyloidea</taxon>
        <taxon>Heligmosomidae</taxon>
        <taxon>Heligmosomoides</taxon>
    </lineage>
</organism>
<name>A0A183GRG8_HELPZ</name>
<dbReference type="EMBL" id="UZAH01037660">
    <property type="protein sequence ID" value="VDP50266.1"/>
    <property type="molecule type" value="Genomic_DNA"/>
</dbReference>